<gene>
    <name evidence="2" type="ORF">OIDMADRAFT_32614</name>
</gene>
<dbReference type="Pfam" id="PF01370">
    <property type="entry name" value="Epimerase"/>
    <property type="match status" value="1"/>
</dbReference>
<name>A0A0C3D435_OIDMZ</name>
<dbReference type="InParanoid" id="A0A0C3D435"/>
<dbReference type="EMBL" id="KN832883">
    <property type="protein sequence ID" value="KIM96687.1"/>
    <property type="molecule type" value="Genomic_DNA"/>
</dbReference>
<dbReference type="SUPFAM" id="SSF51735">
    <property type="entry name" value="NAD(P)-binding Rossmann-fold domains"/>
    <property type="match status" value="1"/>
</dbReference>
<dbReference type="Gene3D" id="3.40.50.720">
    <property type="entry name" value="NAD(P)-binding Rossmann-like Domain"/>
    <property type="match status" value="1"/>
</dbReference>
<proteinExistence type="predicted"/>
<organism evidence="2 3">
    <name type="scientific">Oidiodendron maius (strain Zn)</name>
    <dbReference type="NCBI Taxonomy" id="913774"/>
    <lineage>
        <taxon>Eukaryota</taxon>
        <taxon>Fungi</taxon>
        <taxon>Dikarya</taxon>
        <taxon>Ascomycota</taxon>
        <taxon>Pezizomycotina</taxon>
        <taxon>Leotiomycetes</taxon>
        <taxon>Leotiomycetes incertae sedis</taxon>
        <taxon>Myxotrichaceae</taxon>
        <taxon>Oidiodendron</taxon>
    </lineage>
</organism>
<sequence>MTIPGIREPAVSFGSFVVVSGANGFIGSHVADQALAAGYRVRGMIRSVQKNELVREYFNSKYGSDNFELIEVPDMAAESVFDEAVKGASSISALLLASTLLTHRLICASGFVHVASDMSGSTDPNIAV</sequence>
<accession>A0A0C3D435</accession>
<dbReference type="HOGENOM" id="CLU_1960216_0_0_1"/>
<dbReference type="OrthoDB" id="2735536at2759"/>
<protein>
    <recommendedName>
        <fullName evidence="1">NAD-dependent epimerase/dehydratase domain-containing protein</fullName>
    </recommendedName>
</protein>
<reference evidence="3" key="2">
    <citation type="submission" date="2015-01" db="EMBL/GenBank/DDBJ databases">
        <title>Evolutionary Origins and Diversification of the Mycorrhizal Mutualists.</title>
        <authorList>
            <consortium name="DOE Joint Genome Institute"/>
            <consortium name="Mycorrhizal Genomics Consortium"/>
            <person name="Kohler A."/>
            <person name="Kuo A."/>
            <person name="Nagy L.G."/>
            <person name="Floudas D."/>
            <person name="Copeland A."/>
            <person name="Barry K.W."/>
            <person name="Cichocki N."/>
            <person name="Veneault-Fourrey C."/>
            <person name="LaButti K."/>
            <person name="Lindquist E.A."/>
            <person name="Lipzen A."/>
            <person name="Lundell T."/>
            <person name="Morin E."/>
            <person name="Murat C."/>
            <person name="Riley R."/>
            <person name="Ohm R."/>
            <person name="Sun H."/>
            <person name="Tunlid A."/>
            <person name="Henrissat B."/>
            <person name="Grigoriev I.V."/>
            <person name="Hibbett D.S."/>
            <person name="Martin F."/>
        </authorList>
    </citation>
    <scope>NUCLEOTIDE SEQUENCE [LARGE SCALE GENOMIC DNA]</scope>
    <source>
        <strain evidence="3">Zn</strain>
    </source>
</reference>
<evidence type="ECO:0000259" key="1">
    <source>
        <dbReference type="Pfam" id="PF01370"/>
    </source>
</evidence>
<dbReference type="InterPro" id="IPR001509">
    <property type="entry name" value="Epimerase_deHydtase"/>
</dbReference>
<feature type="domain" description="NAD-dependent epimerase/dehydratase" evidence="1">
    <location>
        <begin position="17"/>
        <end position="55"/>
    </location>
</feature>
<evidence type="ECO:0000313" key="2">
    <source>
        <dbReference type="EMBL" id="KIM96687.1"/>
    </source>
</evidence>
<dbReference type="STRING" id="913774.A0A0C3D435"/>
<evidence type="ECO:0000313" key="3">
    <source>
        <dbReference type="Proteomes" id="UP000054321"/>
    </source>
</evidence>
<reference evidence="2 3" key="1">
    <citation type="submission" date="2014-04" db="EMBL/GenBank/DDBJ databases">
        <authorList>
            <consortium name="DOE Joint Genome Institute"/>
            <person name="Kuo A."/>
            <person name="Martino E."/>
            <person name="Perotto S."/>
            <person name="Kohler A."/>
            <person name="Nagy L.G."/>
            <person name="Floudas D."/>
            <person name="Copeland A."/>
            <person name="Barry K.W."/>
            <person name="Cichocki N."/>
            <person name="Veneault-Fourrey C."/>
            <person name="LaButti K."/>
            <person name="Lindquist E.A."/>
            <person name="Lipzen A."/>
            <person name="Lundell T."/>
            <person name="Morin E."/>
            <person name="Murat C."/>
            <person name="Sun H."/>
            <person name="Tunlid A."/>
            <person name="Henrissat B."/>
            <person name="Grigoriev I.V."/>
            <person name="Hibbett D.S."/>
            <person name="Martin F."/>
            <person name="Nordberg H.P."/>
            <person name="Cantor M.N."/>
            <person name="Hua S.X."/>
        </authorList>
    </citation>
    <scope>NUCLEOTIDE SEQUENCE [LARGE SCALE GENOMIC DNA]</scope>
    <source>
        <strain evidence="2 3">Zn</strain>
    </source>
</reference>
<dbReference type="Proteomes" id="UP000054321">
    <property type="component" value="Unassembled WGS sequence"/>
</dbReference>
<keyword evidence="3" id="KW-1185">Reference proteome</keyword>
<dbReference type="AlphaFoldDB" id="A0A0C3D435"/>
<dbReference type="InterPro" id="IPR036291">
    <property type="entry name" value="NAD(P)-bd_dom_sf"/>
</dbReference>